<dbReference type="AlphaFoldDB" id="A0AA37VXI1"/>
<gene>
    <name evidence="2" type="ORF">GCM10007895_05810</name>
</gene>
<feature type="compositionally biased region" description="Basic and acidic residues" evidence="1">
    <location>
        <begin position="53"/>
        <end position="91"/>
    </location>
</feature>
<comment type="caution">
    <text evidence="2">The sequence shown here is derived from an EMBL/GenBank/DDBJ whole genome shotgun (WGS) entry which is preliminary data.</text>
</comment>
<keyword evidence="3" id="KW-1185">Reference proteome</keyword>
<dbReference type="RefSeq" id="WP_095506602.1">
    <property type="nucleotide sequence ID" value="NZ_BSNC01000002.1"/>
</dbReference>
<accession>A0AA37VXI1</accession>
<dbReference type="EMBL" id="BSNC01000002">
    <property type="protein sequence ID" value="GLP95275.1"/>
    <property type="molecule type" value="Genomic_DNA"/>
</dbReference>
<name>A0AA37VXI1_9GAMM</name>
<sequence length="236" mass="26506">MSLLYGIGKGIADAGKAAAHGLSQYALMINQNEQNRLREASIERRWKAAQKAQEARDRVNDRRYQESEDAKERRHKENREDRSTNYARQDRNTQLNYIHSAFARVGQEQSLLAKSLTANFTDPVTGQITDVAGYQAAVKDLQANTQTAYQTIIDQSGLDNETLGKYGLLAMVGQPTEQTVTADPEPTPEPTLTAQFDYDAYLKQLQEEEPEQAITVDTHKVNFTTRGAAPYNPLKR</sequence>
<organism evidence="2 3">
    <name type="scientific">Paraferrimonas sedimenticola</name>
    <dbReference type="NCBI Taxonomy" id="375674"/>
    <lineage>
        <taxon>Bacteria</taxon>
        <taxon>Pseudomonadati</taxon>
        <taxon>Pseudomonadota</taxon>
        <taxon>Gammaproteobacteria</taxon>
        <taxon>Alteromonadales</taxon>
        <taxon>Ferrimonadaceae</taxon>
        <taxon>Paraferrimonas</taxon>
    </lineage>
</organism>
<evidence type="ECO:0000256" key="1">
    <source>
        <dbReference type="SAM" id="MobiDB-lite"/>
    </source>
</evidence>
<reference evidence="2" key="1">
    <citation type="journal article" date="2014" name="Int. J. Syst. Evol. Microbiol.">
        <title>Complete genome sequence of Corynebacterium casei LMG S-19264T (=DSM 44701T), isolated from a smear-ripened cheese.</title>
        <authorList>
            <consortium name="US DOE Joint Genome Institute (JGI-PGF)"/>
            <person name="Walter F."/>
            <person name="Albersmeier A."/>
            <person name="Kalinowski J."/>
            <person name="Ruckert C."/>
        </authorList>
    </citation>
    <scope>NUCLEOTIDE SEQUENCE</scope>
    <source>
        <strain evidence="2">NBRC 101628</strain>
    </source>
</reference>
<dbReference type="Proteomes" id="UP001161422">
    <property type="component" value="Unassembled WGS sequence"/>
</dbReference>
<evidence type="ECO:0000313" key="3">
    <source>
        <dbReference type="Proteomes" id="UP001161422"/>
    </source>
</evidence>
<protein>
    <submittedName>
        <fullName evidence="2">Uncharacterized protein</fullName>
    </submittedName>
</protein>
<proteinExistence type="predicted"/>
<evidence type="ECO:0000313" key="2">
    <source>
        <dbReference type="EMBL" id="GLP95275.1"/>
    </source>
</evidence>
<reference evidence="2" key="2">
    <citation type="submission" date="2023-01" db="EMBL/GenBank/DDBJ databases">
        <title>Draft genome sequence of Paraferrimonas sedimenticola strain NBRC 101628.</title>
        <authorList>
            <person name="Sun Q."/>
            <person name="Mori K."/>
        </authorList>
    </citation>
    <scope>NUCLEOTIDE SEQUENCE</scope>
    <source>
        <strain evidence="2">NBRC 101628</strain>
    </source>
</reference>
<feature type="region of interest" description="Disordered" evidence="1">
    <location>
        <begin position="51"/>
        <end position="91"/>
    </location>
</feature>